<evidence type="ECO:0000259" key="4">
    <source>
        <dbReference type="Pfam" id="PF01386"/>
    </source>
</evidence>
<feature type="domain" description="Large ribosomal subunit protein bL25 L25" evidence="4">
    <location>
        <begin position="4"/>
        <end position="94"/>
    </location>
</feature>
<name>A0A3B1DKV8_9GAMM</name>
<dbReference type="InterPro" id="IPR020056">
    <property type="entry name" value="Rbsml_bL25/Gln-tRNA_synth_N"/>
</dbReference>
<accession>A0A3B1DKV8</accession>
<dbReference type="NCBIfam" id="NF004612">
    <property type="entry name" value="PRK05943.1"/>
    <property type="match status" value="1"/>
</dbReference>
<dbReference type="STRING" id="1921549.GCA_900128825_00095"/>
<dbReference type="SUPFAM" id="SSF50715">
    <property type="entry name" value="Ribosomal protein L25-like"/>
    <property type="match status" value="1"/>
</dbReference>
<dbReference type="RefSeq" id="WP_158348984.1">
    <property type="nucleotide sequence ID" value="NZ_LR025085.1"/>
</dbReference>
<dbReference type="InterPro" id="IPR011035">
    <property type="entry name" value="Ribosomal_bL25/Gln-tRNA_synth"/>
</dbReference>
<evidence type="ECO:0000256" key="2">
    <source>
        <dbReference type="ARBA" id="ARBA00023274"/>
    </source>
</evidence>
<dbReference type="InterPro" id="IPR029751">
    <property type="entry name" value="Ribosomal_L25_dom"/>
</dbReference>
<dbReference type="CDD" id="cd00495">
    <property type="entry name" value="Ribosomal_L25_TL5_CTC"/>
    <property type="match status" value="1"/>
</dbReference>
<dbReference type="Pfam" id="PF01386">
    <property type="entry name" value="Ribosomal_L25p"/>
    <property type="match status" value="1"/>
</dbReference>
<sequence length="98" mass="11626">MIILNAILRIKRGTNNSRYVRKVQRKVPGIIYGKKFLKNELLILLDHDKIFNLQEKDILFSKKMSIFLENKKFLVIVKDIQYHAFKPILLHIDFLCIG</sequence>
<organism evidence="5 6">
    <name type="scientific">Buchnera aphidicola</name>
    <name type="common">Cinara strobi</name>
    <dbReference type="NCBI Taxonomy" id="1921549"/>
    <lineage>
        <taxon>Bacteria</taxon>
        <taxon>Pseudomonadati</taxon>
        <taxon>Pseudomonadota</taxon>
        <taxon>Gammaproteobacteria</taxon>
        <taxon>Enterobacterales</taxon>
        <taxon>Erwiniaceae</taxon>
        <taxon>Buchnera</taxon>
    </lineage>
</organism>
<protein>
    <recommendedName>
        <fullName evidence="3">50S ribosomal protein L25</fullName>
    </recommendedName>
</protein>
<dbReference type="Proteomes" id="UP000271849">
    <property type="component" value="Chromosome"/>
</dbReference>
<evidence type="ECO:0000313" key="5">
    <source>
        <dbReference type="EMBL" id="VAX76351.1"/>
    </source>
</evidence>
<dbReference type="EMBL" id="LR025085">
    <property type="protein sequence ID" value="VAX76351.1"/>
    <property type="molecule type" value="Genomic_DNA"/>
</dbReference>
<dbReference type="GO" id="GO:0003735">
    <property type="term" value="F:structural constituent of ribosome"/>
    <property type="evidence" value="ECO:0007669"/>
    <property type="project" value="InterPro"/>
</dbReference>
<dbReference type="OrthoDB" id="9806411at2"/>
<proteinExistence type="predicted"/>
<keyword evidence="1 5" id="KW-0689">Ribosomal protein</keyword>
<dbReference type="AlphaFoldDB" id="A0A3B1DKV8"/>
<dbReference type="GO" id="GO:0006412">
    <property type="term" value="P:translation"/>
    <property type="evidence" value="ECO:0007669"/>
    <property type="project" value="InterPro"/>
</dbReference>
<evidence type="ECO:0000256" key="1">
    <source>
        <dbReference type="ARBA" id="ARBA00022980"/>
    </source>
</evidence>
<keyword evidence="2" id="KW-0687">Ribonucleoprotein</keyword>
<dbReference type="Gene3D" id="2.40.240.10">
    <property type="entry name" value="Ribosomal Protein L25, Chain P"/>
    <property type="match status" value="1"/>
</dbReference>
<evidence type="ECO:0000256" key="3">
    <source>
        <dbReference type="ARBA" id="ARBA00035479"/>
    </source>
</evidence>
<dbReference type="GO" id="GO:1990904">
    <property type="term" value="C:ribonucleoprotein complex"/>
    <property type="evidence" value="ECO:0007669"/>
    <property type="project" value="UniProtKB-KW"/>
</dbReference>
<gene>
    <name evidence="5" type="primary">rplY</name>
    <name evidence="5" type="ORF">BUCINSTRO3249_0095</name>
</gene>
<dbReference type="GO" id="GO:0005840">
    <property type="term" value="C:ribosome"/>
    <property type="evidence" value="ECO:0007669"/>
    <property type="project" value="UniProtKB-KW"/>
</dbReference>
<evidence type="ECO:0000313" key="6">
    <source>
        <dbReference type="Proteomes" id="UP000271849"/>
    </source>
</evidence>
<reference evidence="6" key="1">
    <citation type="submission" date="2018-09" db="EMBL/GenBank/DDBJ databases">
        <authorList>
            <person name="Manzano-Marin A."/>
            <person name="Manzano-Marin A."/>
        </authorList>
    </citation>
    <scope>NUCLEOTIDE SEQUENCE [LARGE SCALE GENOMIC DNA]</scope>
    <source>
        <strain evidence="6">BuCistrobi</strain>
    </source>
</reference>